<dbReference type="InterPro" id="IPR046257">
    <property type="entry name" value="DUF6290"/>
</dbReference>
<dbReference type="EMBL" id="QOCV01000003">
    <property type="protein sequence ID" value="RHW55087.1"/>
    <property type="molecule type" value="Genomic_DNA"/>
</dbReference>
<dbReference type="Proteomes" id="UP000265862">
    <property type="component" value="Unassembled WGS sequence"/>
</dbReference>
<dbReference type="NCBIfam" id="NF046040">
    <property type="entry name" value="RelB_antitoxin"/>
    <property type="match status" value="1"/>
</dbReference>
<dbReference type="AlphaFoldDB" id="A0A396STZ7"/>
<dbReference type="InterPro" id="IPR010985">
    <property type="entry name" value="Ribbon_hlx_hlx"/>
</dbReference>
<comment type="caution">
    <text evidence="1">The sequence shown here is derived from an EMBL/GenBank/DDBJ whole genome shotgun (WGS) entry which is preliminary data.</text>
</comment>
<dbReference type="Pfam" id="PF19807">
    <property type="entry name" value="DUF6290"/>
    <property type="match status" value="1"/>
</dbReference>
<dbReference type="SUPFAM" id="SSF47598">
    <property type="entry name" value="Ribbon-helix-helix"/>
    <property type="match status" value="1"/>
</dbReference>
<proteinExistence type="predicted"/>
<evidence type="ECO:0000313" key="1">
    <source>
        <dbReference type="EMBL" id="RHW55087.1"/>
    </source>
</evidence>
<dbReference type="GO" id="GO:0006355">
    <property type="term" value="P:regulation of DNA-templated transcription"/>
    <property type="evidence" value="ECO:0007669"/>
    <property type="project" value="InterPro"/>
</dbReference>
<sequence length="73" mass="8262">MTVTTIRFPDNVYQQVKEMADFEGENVSTYMKNAIIEKVEDQQDYQEAIKILEASTGTVSAEEVRKTVLGSNE</sequence>
<gene>
    <name evidence="1" type="ORF">DS835_01555</name>
</gene>
<accession>A0A396STZ7</accession>
<protein>
    <recommendedName>
        <fullName evidence="3">CopG family transcriptional regulator</fullName>
    </recommendedName>
</protein>
<dbReference type="RefSeq" id="WP_118897618.1">
    <property type="nucleotide sequence ID" value="NZ_QOCV01000003.1"/>
</dbReference>
<evidence type="ECO:0008006" key="3">
    <source>
        <dbReference type="Google" id="ProtNLM"/>
    </source>
</evidence>
<evidence type="ECO:0000313" key="2">
    <source>
        <dbReference type="Proteomes" id="UP000265862"/>
    </source>
</evidence>
<reference evidence="1 2" key="1">
    <citation type="submission" date="2018-07" db="EMBL/GenBank/DDBJ databases">
        <title>Genome sequences of six Lactobacillus spp. isolated from bumble bee guts.</title>
        <authorList>
            <person name="Motta E.V.S."/>
            <person name="Moran N.A."/>
        </authorList>
    </citation>
    <scope>NUCLEOTIDE SEQUENCE [LARGE SCALE GENOMIC DNA]</scope>
    <source>
        <strain evidence="1 2">OCC3</strain>
    </source>
</reference>
<name>A0A396STZ7_9LACO</name>
<organism evidence="1 2">
    <name type="scientific">Lactobacillus bombicola</name>
    <dbReference type="NCBI Taxonomy" id="1505723"/>
    <lineage>
        <taxon>Bacteria</taxon>
        <taxon>Bacillati</taxon>
        <taxon>Bacillota</taxon>
        <taxon>Bacilli</taxon>
        <taxon>Lactobacillales</taxon>
        <taxon>Lactobacillaceae</taxon>
        <taxon>Lactobacillus</taxon>
    </lineage>
</organism>